<evidence type="ECO:0000256" key="2">
    <source>
        <dbReference type="SAM" id="Phobius"/>
    </source>
</evidence>
<name>A0ABS3H4A2_9ENTE</name>
<accession>A0ABS3H4A2</accession>
<keyword evidence="2" id="KW-1133">Transmembrane helix</keyword>
<evidence type="ECO:0000313" key="4">
    <source>
        <dbReference type="EMBL" id="MBO0448234.1"/>
    </source>
</evidence>
<keyword evidence="2" id="KW-0812">Transmembrane</keyword>
<dbReference type="Gene3D" id="2.60.40.10">
    <property type="entry name" value="Immunoglobulins"/>
    <property type="match status" value="1"/>
</dbReference>
<sequence length="957" mass="105476">MKKKGWKRQWFVLLGLVIVLLPFAQSFINGMTAIALTEGKEKNEQQLFDNEYGKASIQHQIKENHVDWQINIHKNDNKGPTRLTYSLQDVKDKAVILPTTVKDDQSSENLFEVKTDKSIADYGQVVEKEVSTAIKNDQIKFTTPVVSEVNLKVSLNTKTNDKAEEVGFSKEYPITLVKANVTESTTIQSSLGSSTVESTAASSSEATKESTSGDVTNLGDADEATVDSAKKEAEKKYEETGRPQTITRSAAVAESGSVTPGGEIPKANELVISNDIDNSLDQISVEVTGIGVDDYTLNSKKGTKANYANINDYTEKVFTDYGTVNGAKSIIFKNNEAAEKAKITINYPNVGTYNKKSIGARLTITNIISADTHSWTGVSQPVIDVATSLYSGMVYDDIKGMDISFQFTATEDSSPIEMNKNNTFITFASLNSNDGQGPEFVFPHYDTHFYLTSDTSVKQGIVPNGSRSSYPYGQQEAFYGYKGFDDNLAAPGYVNGAVSFNAANGGTYTIGSLASRSWTSFMSSVLVPIDPGAPTKTVTQSTDWDSRDKNELNKQFLNSYLTGSDKKHSYFINQPLYSSDESIGRPDAIQLIDNLPEYVIPESLYLLQKDKTINLSSLLPKKEPNKTKYEINASVTGEDLKQIDFDGSGLSFRVDVKVNPAFEAADKLKKQIDMVNTATVNFNLNGVPLFSHDTNDVTTYVRPKDIDIPVEKRWTEDKNYTKLRKKVTLQLQKTIDNGSTWENVEGKKFEIQPTDTGEALKTTFTSLASLEQNHPVDYRVIEVFENGQTSVPGYKEPIYSKENGTFLVTNELLKIDLNFTKIADNGEPLSDVTFKLMKNDGSDKKTVTTGPDGKVSFEGLTLGKYQLEETQTADGYELGKNGITQWDFEVTSQENQLSISWEKESPIDKNGNFVNKLKVPLPATGGMGVWLIYGTGALAIIVAGGYYFLRNKSKGEA</sequence>
<feature type="compositionally biased region" description="Basic and acidic residues" evidence="1">
    <location>
        <begin position="228"/>
        <end position="241"/>
    </location>
</feature>
<feature type="compositionally biased region" description="Low complexity" evidence="1">
    <location>
        <begin position="193"/>
        <end position="212"/>
    </location>
</feature>
<feature type="transmembrane region" description="Helical" evidence="2">
    <location>
        <begin position="927"/>
        <end position="949"/>
    </location>
</feature>
<comment type="caution">
    <text evidence="4">The sequence shown here is derived from an EMBL/GenBank/DDBJ whole genome shotgun (WGS) entry which is preliminary data.</text>
</comment>
<gene>
    <name evidence="4" type="ORF">JZO76_01660</name>
</gene>
<protein>
    <submittedName>
        <fullName evidence="4">Cna B-type domain-containing protein</fullName>
    </submittedName>
</protein>
<evidence type="ECO:0000313" key="5">
    <source>
        <dbReference type="Proteomes" id="UP000664256"/>
    </source>
</evidence>
<feature type="region of interest" description="Disordered" evidence="1">
    <location>
        <begin position="187"/>
        <end position="265"/>
    </location>
</feature>
<keyword evidence="5" id="KW-1185">Reference proteome</keyword>
<dbReference type="InterPro" id="IPR013783">
    <property type="entry name" value="Ig-like_fold"/>
</dbReference>
<evidence type="ECO:0000256" key="1">
    <source>
        <dbReference type="SAM" id="MobiDB-lite"/>
    </source>
</evidence>
<reference evidence="4 5" key="1">
    <citation type="submission" date="2021-03" db="EMBL/GenBank/DDBJ databases">
        <title>Enterococcal diversity collection.</title>
        <authorList>
            <person name="Gilmore M.S."/>
            <person name="Schwartzman J."/>
            <person name="Van Tyne D."/>
            <person name="Martin M."/>
            <person name="Earl A.M."/>
            <person name="Manson A.L."/>
            <person name="Straub T."/>
            <person name="Salamzade R."/>
            <person name="Saavedra J."/>
            <person name="Lebreton F."/>
            <person name="Prichula J."/>
            <person name="Schaufler K."/>
            <person name="Gaca A."/>
            <person name="Sgardioli B."/>
            <person name="Wagenaar J."/>
            <person name="Strong T."/>
        </authorList>
    </citation>
    <scope>NUCLEOTIDE SEQUENCE [LARGE SCALE GENOMIC DNA]</scope>
    <source>
        <strain evidence="4 5">MJM12</strain>
    </source>
</reference>
<evidence type="ECO:0000259" key="3">
    <source>
        <dbReference type="Pfam" id="PF17802"/>
    </source>
</evidence>
<keyword evidence="2" id="KW-0472">Membrane</keyword>
<dbReference type="Pfam" id="PF17802">
    <property type="entry name" value="SpaA"/>
    <property type="match status" value="1"/>
</dbReference>
<dbReference type="Gene3D" id="2.60.40.1140">
    <property type="entry name" value="Collagen-binding surface protein Cna, B-type domain"/>
    <property type="match status" value="1"/>
</dbReference>
<feature type="domain" description="SpaA-like prealbumin fold" evidence="3">
    <location>
        <begin position="817"/>
        <end position="903"/>
    </location>
</feature>
<dbReference type="InterPro" id="IPR041033">
    <property type="entry name" value="SpaA_PFL_dom_1"/>
</dbReference>
<organism evidence="4 5">
    <name type="scientific">Candidatus Enterococcus myersii</name>
    <dbReference type="NCBI Taxonomy" id="2815322"/>
    <lineage>
        <taxon>Bacteria</taxon>
        <taxon>Bacillati</taxon>
        <taxon>Bacillota</taxon>
        <taxon>Bacilli</taxon>
        <taxon>Lactobacillales</taxon>
        <taxon>Enterococcaceae</taxon>
        <taxon>Enterococcus</taxon>
    </lineage>
</organism>
<dbReference type="Proteomes" id="UP000664256">
    <property type="component" value="Unassembled WGS sequence"/>
</dbReference>
<dbReference type="SUPFAM" id="SSF49478">
    <property type="entry name" value="Cna protein B-type domain"/>
    <property type="match status" value="1"/>
</dbReference>
<proteinExistence type="predicted"/>
<dbReference type="EMBL" id="JAFLVT010000002">
    <property type="protein sequence ID" value="MBO0448234.1"/>
    <property type="molecule type" value="Genomic_DNA"/>
</dbReference>